<dbReference type="Proteomes" id="UP000182635">
    <property type="component" value="Unassembled WGS sequence"/>
</dbReference>
<proteinExistence type="predicted"/>
<name>A0A1I2TH47_9LACO</name>
<organism evidence="1 2">
    <name type="scientific">Ligilactobacillus ruminis DSM 20403 = NBRC 102161</name>
    <dbReference type="NCBI Taxonomy" id="1423798"/>
    <lineage>
        <taxon>Bacteria</taxon>
        <taxon>Bacillati</taxon>
        <taxon>Bacillota</taxon>
        <taxon>Bacilli</taxon>
        <taxon>Lactobacillales</taxon>
        <taxon>Lactobacillaceae</taxon>
        <taxon>Ligilactobacillus</taxon>
    </lineage>
</organism>
<gene>
    <name evidence="1" type="ORF">SAMN02910432_02052</name>
</gene>
<sequence>MESEVEHFFNFGEFCSTFEPARPEFGPASRQKSHIHYVFCLLLVPRTPIQTYGRDYAKARDFETMFDAGVSAF</sequence>
<dbReference type="AlphaFoldDB" id="A0A1I2TH47"/>
<protein>
    <submittedName>
        <fullName evidence="1">Uncharacterized protein</fullName>
    </submittedName>
</protein>
<evidence type="ECO:0000313" key="2">
    <source>
        <dbReference type="Proteomes" id="UP000182635"/>
    </source>
</evidence>
<accession>A0A1I2TH47</accession>
<dbReference type="EMBL" id="FOPI01000055">
    <property type="protein sequence ID" value="SFG61856.1"/>
    <property type="molecule type" value="Genomic_DNA"/>
</dbReference>
<evidence type="ECO:0000313" key="1">
    <source>
        <dbReference type="EMBL" id="SFG61856.1"/>
    </source>
</evidence>
<reference evidence="2" key="1">
    <citation type="submission" date="2016-10" db="EMBL/GenBank/DDBJ databases">
        <authorList>
            <person name="Varghese N."/>
            <person name="Submissions S."/>
        </authorList>
    </citation>
    <scope>NUCLEOTIDE SEQUENCE [LARGE SCALE GENOMIC DNA]</scope>
    <source>
        <strain evidence="2">DSM 20403</strain>
    </source>
</reference>